<dbReference type="RefSeq" id="WP_104421868.1">
    <property type="nucleotide sequence ID" value="NZ_PTJC01000010.1"/>
</dbReference>
<evidence type="ECO:0000313" key="2">
    <source>
        <dbReference type="EMBL" id="PPK83937.1"/>
    </source>
</evidence>
<organism evidence="2 3">
    <name type="scientific">Neolewinella xylanilytica</name>
    <dbReference type="NCBI Taxonomy" id="1514080"/>
    <lineage>
        <taxon>Bacteria</taxon>
        <taxon>Pseudomonadati</taxon>
        <taxon>Bacteroidota</taxon>
        <taxon>Saprospiria</taxon>
        <taxon>Saprospirales</taxon>
        <taxon>Lewinellaceae</taxon>
        <taxon>Neolewinella</taxon>
    </lineage>
</organism>
<dbReference type="EMBL" id="PTJC01000010">
    <property type="protein sequence ID" value="PPK83937.1"/>
    <property type="molecule type" value="Genomic_DNA"/>
</dbReference>
<dbReference type="PROSITE" id="PS51301">
    <property type="entry name" value="KILA_N"/>
    <property type="match status" value="1"/>
</dbReference>
<dbReference type="InterPro" id="IPR018004">
    <property type="entry name" value="KilA/APSES_HTH"/>
</dbReference>
<dbReference type="InterPro" id="IPR036887">
    <property type="entry name" value="HTH_APSES_sf"/>
</dbReference>
<dbReference type="OrthoDB" id="9810290at2"/>
<dbReference type="Proteomes" id="UP000237662">
    <property type="component" value="Unassembled WGS sequence"/>
</dbReference>
<gene>
    <name evidence="2" type="ORF">CLV84_4310</name>
</gene>
<accession>A0A2S6HZR9</accession>
<keyword evidence="3" id="KW-1185">Reference proteome</keyword>
<dbReference type="SUPFAM" id="SSF54616">
    <property type="entry name" value="DNA-binding domain of Mlu1-box binding protein MBP1"/>
    <property type="match status" value="1"/>
</dbReference>
<feature type="domain" description="KilA-N" evidence="1">
    <location>
        <begin position="3"/>
        <end position="113"/>
    </location>
</feature>
<dbReference type="Pfam" id="PF04383">
    <property type="entry name" value="KilA-N"/>
    <property type="match status" value="1"/>
</dbReference>
<dbReference type="InterPro" id="IPR017880">
    <property type="entry name" value="KilA_N"/>
</dbReference>
<comment type="caution">
    <text evidence="2">The sequence shown here is derived from an EMBL/GenBank/DDBJ whole genome shotgun (WGS) entry which is preliminary data.</text>
</comment>
<sequence length="237" mass="26972">MSTTTQHEYKGQLIAFEFSGENNLINATQMAQAFPSKKVNDFLRLKNTKEFVLALEARYGNSRNGSGREVLRVVQGGTPELQGTWMDELLAIKFAGWLNPEFEIWMYERIRELLLTGKTSIPGVIPQSNVIRGLRMIVAQLEQQEVFNTEIRNDVDFIRDRVGEIEAKITSVDDHYYTIAGYCGLHKIPCPLHKAKEWGKAATLLSKKEGIETGAAHDERFGKVRTYHEDVLKEIIK</sequence>
<dbReference type="GO" id="GO:0003677">
    <property type="term" value="F:DNA binding"/>
    <property type="evidence" value="ECO:0007669"/>
    <property type="project" value="InterPro"/>
</dbReference>
<evidence type="ECO:0000313" key="3">
    <source>
        <dbReference type="Proteomes" id="UP000237662"/>
    </source>
</evidence>
<evidence type="ECO:0000259" key="1">
    <source>
        <dbReference type="PROSITE" id="PS51301"/>
    </source>
</evidence>
<protein>
    <submittedName>
        <fullName evidence="2">KilA domain-containing protein</fullName>
    </submittedName>
</protein>
<reference evidence="2 3" key="1">
    <citation type="submission" date="2018-02" db="EMBL/GenBank/DDBJ databases">
        <title>Genomic Encyclopedia of Archaeal and Bacterial Type Strains, Phase II (KMG-II): from individual species to whole genera.</title>
        <authorList>
            <person name="Goeker M."/>
        </authorList>
    </citation>
    <scope>NUCLEOTIDE SEQUENCE [LARGE SCALE GENOMIC DNA]</scope>
    <source>
        <strain evidence="2 3">DSM 29526</strain>
    </source>
</reference>
<name>A0A2S6HZR9_9BACT</name>
<dbReference type="AlphaFoldDB" id="A0A2S6HZR9"/>
<proteinExistence type="predicted"/>
<dbReference type="SMART" id="SM01252">
    <property type="entry name" value="KilA-N"/>
    <property type="match status" value="1"/>
</dbReference>